<dbReference type="PANTHER" id="PTHR33737:SF2">
    <property type="entry name" value="OS12G0102700 PROTEIN"/>
    <property type="match status" value="1"/>
</dbReference>
<name>A0A484N6Q9_9ASTE</name>
<evidence type="ECO:0000313" key="2">
    <source>
        <dbReference type="EMBL" id="VFQ96975.1"/>
    </source>
</evidence>
<reference evidence="2 3" key="1">
    <citation type="submission" date="2018-04" db="EMBL/GenBank/DDBJ databases">
        <authorList>
            <person name="Vogel A."/>
        </authorList>
    </citation>
    <scope>NUCLEOTIDE SEQUENCE [LARGE SCALE GENOMIC DNA]</scope>
</reference>
<dbReference type="GO" id="GO:0008017">
    <property type="term" value="F:microtubule binding"/>
    <property type="evidence" value="ECO:0007669"/>
    <property type="project" value="InterPro"/>
</dbReference>
<feature type="compositionally biased region" description="Low complexity" evidence="1">
    <location>
        <begin position="412"/>
        <end position="447"/>
    </location>
</feature>
<gene>
    <name evidence="2" type="ORF">CCAM_LOCUS38751</name>
</gene>
<keyword evidence="3" id="KW-1185">Reference proteome</keyword>
<dbReference type="Proteomes" id="UP000595140">
    <property type="component" value="Unassembled WGS sequence"/>
</dbReference>
<accession>A0A484N6Q9</accession>
<dbReference type="EMBL" id="OOIL02006272">
    <property type="protein sequence ID" value="VFQ96975.1"/>
    <property type="molecule type" value="Genomic_DNA"/>
</dbReference>
<evidence type="ECO:0000256" key="1">
    <source>
        <dbReference type="SAM" id="MobiDB-lite"/>
    </source>
</evidence>
<feature type="compositionally biased region" description="Polar residues" evidence="1">
    <location>
        <begin position="448"/>
        <end position="469"/>
    </location>
</feature>
<feature type="compositionally biased region" description="Polar residues" evidence="1">
    <location>
        <begin position="476"/>
        <end position="489"/>
    </location>
</feature>
<organism evidence="2 3">
    <name type="scientific">Cuscuta campestris</name>
    <dbReference type="NCBI Taxonomy" id="132261"/>
    <lineage>
        <taxon>Eukaryota</taxon>
        <taxon>Viridiplantae</taxon>
        <taxon>Streptophyta</taxon>
        <taxon>Embryophyta</taxon>
        <taxon>Tracheophyta</taxon>
        <taxon>Spermatophyta</taxon>
        <taxon>Magnoliopsida</taxon>
        <taxon>eudicotyledons</taxon>
        <taxon>Gunneridae</taxon>
        <taxon>Pentapetalae</taxon>
        <taxon>asterids</taxon>
        <taxon>lamiids</taxon>
        <taxon>Solanales</taxon>
        <taxon>Convolvulaceae</taxon>
        <taxon>Cuscuteae</taxon>
        <taxon>Cuscuta</taxon>
        <taxon>Cuscuta subgen. Grammica</taxon>
        <taxon>Cuscuta sect. Cleistogrammica</taxon>
    </lineage>
</organism>
<protein>
    <submittedName>
        <fullName evidence="2">Uncharacterized protein</fullName>
    </submittedName>
</protein>
<feature type="compositionally biased region" description="Polar residues" evidence="1">
    <location>
        <begin position="256"/>
        <end position="280"/>
    </location>
</feature>
<feature type="compositionally biased region" description="Low complexity" evidence="1">
    <location>
        <begin position="339"/>
        <end position="360"/>
    </location>
</feature>
<feature type="region of interest" description="Disordered" evidence="1">
    <location>
        <begin position="409"/>
        <end position="507"/>
    </location>
</feature>
<dbReference type="PANTHER" id="PTHR33737">
    <property type="entry name" value="OS05G0121800 PROTEIN"/>
    <property type="match status" value="1"/>
</dbReference>
<sequence>MEEGEQIDLEIKDHSISNVSLENDNFVLNLSSSQLLQAISLNQPENHKEPICLELFENIEGQEELDTYPCDEKDDTFPEICETIEPESPKWKGNFKFRESLAWDSAFFTDSGVLEPEELSRMIKRTENGDKHDLFGIDEDVELSTGSITYGSDDLNLWQLKIDSCEDIKASTKGSCKMSNLMISSSHVTSSKEVNEATSALNEVDYNKNKLVPKVSPKRTIGAQTSRVSKSQQKQFCAIQGSGKSVAETSSQLMQANTRTTDSKSFLGSSKRTSKVNSVSAAAGKGTTRDAKHFKMVHANGKLSTGSNNGTEAPKVALNNAHKVLLKPATSLRPPSIGSSAPTRNVSRSSSSSTASTLSDRTAKSTSSVARKVESKSVGRPAVNTPSQIPLKNDVSFRNSAVGAYVMSSKMSPGISPGSSLTSGSGWSSTSSTSRSINNFSRSNGSRTSLDTSRSVDSYSPASDLSNHPSQRHTSAKSVTRTALRSGSVSKPLRHNTLSQAASKKPSCLRMPSPKIGFFDADKSVCSPSGSMLSPPDPNVAVTKLGANIRANLKTKTTELPNAKTLNVSVSTECETEKVPSQESRDGNLCPKHAAGDLIKSKTSTICLKH</sequence>
<proteinExistence type="predicted"/>
<evidence type="ECO:0000313" key="3">
    <source>
        <dbReference type="Proteomes" id="UP000595140"/>
    </source>
</evidence>
<dbReference type="InterPro" id="IPR045882">
    <property type="entry name" value="GPT1/2"/>
</dbReference>
<feature type="region of interest" description="Disordered" evidence="1">
    <location>
        <begin position="327"/>
        <end position="391"/>
    </location>
</feature>
<dbReference type="OrthoDB" id="1931260at2759"/>
<feature type="region of interest" description="Disordered" evidence="1">
    <location>
        <begin position="256"/>
        <end position="291"/>
    </location>
</feature>
<dbReference type="AlphaFoldDB" id="A0A484N6Q9"/>